<sequence length="312" mass="35429">MVLFWNALAKFLKDRKYLTISFDGWSSRAKDEIYTFHTTLPSRRSIFTTGHVFNGISVTAAELLKVVKIHIFNKYGARSYSAVVGDGGSNVRAARKLITKEFPWILNVYDPCHNLNLFLKDLGKLFKEELKVVSAASNFFGQSNLGTAQLTEERKRMNIGTGMKSASETRFGTTYHQANAVQKCMPALVNCVTNGTITFTTKAAKWLTPYFKEGPRNFTFRTQLDRMTKLFESGANGITTLEGQNVTCADVFYVWVTIAWHLERVLSDLENDLSQYRSDVIHVYNERFSQMMTETSHELFLLGYVLHPCTST</sequence>
<comment type="caution">
    <text evidence="1">The sequence shown here is derived from an EMBL/GenBank/DDBJ whole genome shotgun (WGS) entry which is preliminary data.</text>
</comment>
<evidence type="ECO:0000313" key="1">
    <source>
        <dbReference type="EMBL" id="KAJ3990913.1"/>
    </source>
</evidence>
<dbReference type="InterPro" id="IPR012337">
    <property type="entry name" value="RNaseH-like_sf"/>
</dbReference>
<proteinExistence type="predicted"/>
<keyword evidence="2" id="KW-1185">Reference proteome</keyword>
<dbReference type="EMBL" id="MU791330">
    <property type="protein sequence ID" value="KAJ3990913.1"/>
    <property type="molecule type" value="Genomic_DNA"/>
</dbReference>
<name>A0ABQ8PWV1_9AGAR</name>
<dbReference type="SUPFAM" id="SSF53098">
    <property type="entry name" value="Ribonuclease H-like"/>
    <property type="match status" value="1"/>
</dbReference>
<evidence type="ECO:0000313" key="2">
    <source>
        <dbReference type="Proteomes" id="UP001163828"/>
    </source>
</evidence>
<organism evidence="1 2">
    <name type="scientific">Lentinula boryana</name>
    <dbReference type="NCBI Taxonomy" id="40481"/>
    <lineage>
        <taxon>Eukaryota</taxon>
        <taxon>Fungi</taxon>
        <taxon>Dikarya</taxon>
        <taxon>Basidiomycota</taxon>
        <taxon>Agaricomycotina</taxon>
        <taxon>Agaricomycetes</taxon>
        <taxon>Agaricomycetidae</taxon>
        <taxon>Agaricales</taxon>
        <taxon>Marasmiineae</taxon>
        <taxon>Omphalotaceae</taxon>
        <taxon>Lentinula</taxon>
    </lineage>
</organism>
<dbReference type="Proteomes" id="UP001163828">
    <property type="component" value="Unassembled WGS sequence"/>
</dbReference>
<protein>
    <submittedName>
        <fullName evidence="1">Ribonuclease H-like domain-containing protein</fullName>
    </submittedName>
</protein>
<gene>
    <name evidence="1" type="ORF">F5050DRAFT_1582271</name>
</gene>
<reference evidence="1" key="1">
    <citation type="submission" date="2022-08" db="EMBL/GenBank/DDBJ databases">
        <authorList>
            <consortium name="DOE Joint Genome Institute"/>
            <person name="Min B."/>
            <person name="Riley R."/>
            <person name="Sierra-Patev S."/>
            <person name="Naranjo-Ortiz M."/>
            <person name="Looney B."/>
            <person name="Konkel Z."/>
            <person name="Slot J.C."/>
            <person name="Sakamoto Y."/>
            <person name="Steenwyk J.L."/>
            <person name="Rokas A."/>
            <person name="Carro J."/>
            <person name="Camarero S."/>
            <person name="Ferreira P."/>
            <person name="Molpeceres G."/>
            <person name="Ruiz-Duenas F.J."/>
            <person name="Serrano A."/>
            <person name="Henrissat B."/>
            <person name="Drula E."/>
            <person name="Hughes K.W."/>
            <person name="Mata J.L."/>
            <person name="Ishikawa N.K."/>
            <person name="Vargas-Isla R."/>
            <person name="Ushijima S."/>
            <person name="Smith C.A."/>
            <person name="Ahrendt S."/>
            <person name="Andreopoulos W."/>
            <person name="He G."/>
            <person name="Labutti K."/>
            <person name="Lipzen A."/>
            <person name="Ng V."/>
            <person name="Sandor L."/>
            <person name="Barry K."/>
            <person name="Martinez A.T."/>
            <person name="Xiao Y."/>
            <person name="Gibbons J.G."/>
            <person name="Terashima K."/>
            <person name="Hibbett D.S."/>
            <person name="Grigoriev I.V."/>
        </authorList>
    </citation>
    <scope>NUCLEOTIDE SEQUENCE</scope>
    <source>
        <strain evidence="1">TFB10827</strain>
    </source>
</reference>
<accession>A0ABQ8PWV1</accession>